<comment type="caution">
    <text evidence="2">The sequence shown here is derived from an EMBL/GenBank/DDBJ whole genome shotgun (WGS) entry which is preliminary data.</text>
</comment>
<accession>A0A843XQS6</accession>
<dbReference type="EMBL" id="NMUH01012201">
    <property type="protein sequence ID" value="MQM22129.1"/>
    <property type="molecule type" value="Genomic_DNA"/>
</dbReference>
<feature type="region of interest" description="Disordered" evidence="1">
    <location>
        <begin position="55"/>
        <end position="82"/>
    </location>
</feature>
<reference evidence="2" key="1">
    <citation type="submission" date="2017-07" db="EMBL/GenBank/DDBJ databases">
        <title>Taro Niue Genome Assembly and Annotation.</title>
        <authorList>
            <person name="Atibalentja N."/>
            <person name="Keating K."/>
            <person name="Fields C.J."/>
        </authorList>
    </citation>
    <scope>NUCLEOTIDE SEQUENCE</scope>
    <source>
        <strain evidence="2">Niue_2</strain>
        <tissue evidence="2">Leaf</tissue>
    </source>
</reference>
<organism evidence="2 3">
    <name type="scientific">Colocasia esculenta</name>
    <name type="common">Wild taro</name>
    <name type="synonym">Arum esculentum</name>
    <dbReference type="NCBI Taxonomy" id="4460"/>
    <lineage>
        <taxon>Eukaryota</taxon>
        <taxon>Viridiplantae</taxon>
        <taxon>Streptophyta</taxon>
        <taxon>Embryophyta</taxon>
        <taxon>Tracheophyta</taxon>
        <taxon>Spermatophyta</taxon>
        <taxon>Magnoliopsida</taxon>
        <taxon>Liliopsida</taxon>
        <taxon>Araceae</taxon>
        <taxon>Aroideae</taxon>
        <taxon>Colocasieae</taxon>
        <taxon>Colocasia</taxon>
    </lineage>
</organism>
<name>A0A843XQS6_COLES</name>
<dbReference type="Proteomes" id="UP000652761">
    <property type="component" value="Unassembled WGS sequence"/>
</dbReference>
<sequence length="120" mass="13452">MLAIYRTAKQDVKAVVVLTIYRLRKATLINKRQNQTSVQAKVETATLESRELMNWFATPETDSDNTHRSTSQSRSHERKVQLSLHVKSQATVETNTTPPPADHTVAGPCLAPLEILAWTL</sequence>
<protein>
    <submittedName>
        <fullName evidence="2">Uncharacterized protein</fullName>
    </submittedName>
</protein>
<evidence type="ECO:0000313" key="3">
    <source>
        <dbReference type="Proteomes" id="UP000652761"/>
    </source>
</evidence>
<dbReference type="AlphaFoldDB" id="A0A843XQS6"/>
<keyword evidence="3" id="KW-1185">Reference proteome</keyword>
<evidence type="ECO:0000313" key="2">
    <source>
        <dbReference type="EMBL" id="MQM22129.1"/>
    </source>
</evidence>
<gene>
    <name evidence="2" type="ORF">Taro_055177</name>
</gene>
<proteinExistence type="predicted"/>
<evidence type="ECO:0000256" key="1">
    <source>
        <dbReference type="SAM" id="MobiDB-lite"/>
    </source>
</evidence>